<dbReference type="Proteomes" id="UP001228581">
    <property type="component" value="Unassembled WGS sequence"/>
</dbReference>
<reference evidence="1 3" key="1">
    <citation type="submission" date="2023-05" db="EMBL/GenBank/DDBJ databases">
        <authorList>
            <person name="Zhang X."/>
        </authorList>
    </citation>
    <scope>NUCLEOTIDE SEQUENCE</scope>
    <source>
        <strain evidence="2 3">DM2B3-1</strain>
        <strain evidence="1">YF14B1</strain>
    </source>
</reference>
<proteinExistence type="predicted"/>
<sequence length="117" mass="13173">MDTENEQILEINYCLQLIANAGLVAQRDPEAQGSWAIRGGSSCEKIGSLTLFQHPFWIICTPQSETDESTWQLICHTGYSHSSRLYFSSFEQTLNRLSTTYQSLGLLPSIQSEELNP</sequence>
<protein>
    <submittedName>
        <fullName evidence="1">Uncharacterized protein</fullName>
    </submittedName>
</protein>
<keyword evidence="3" id="KW-1185">Reference proteome</keyword>
<evidence type="ECO:0000313" key="1">
    <source>
        <dbReference type="EMBL" id="MDJ1479644.1"/>
    </source>
</evidence>
<organism evidence="1 4">
    <name type="scientific">Xanthocytophaga flava</name>
    <dbReference type="NCBI Taxonomy" id="3048013"/>
    <lineage>
        <taxon>Bacteria</taxon>
        <taxon>Pseudomonadati</taxon>
        <taxon>Bacteroidota</taxon>
        <taxon>Cytophagia</taxon>
        <taxon>Cytophagales</taxon>
        <taxon>Rhodocytophagaceae</taxon>
        <taxon>Xanthocytophaga</taxon>
    </lineage>
</organism>
<evidence type="ECO:0000313" key="2">
    <source>
        <dbReference type="EMBL" id="MDJ1493938.1"/>
    </source>
</evidence>
<evidence type="ECO:0000313" key="3">
    <source>
        <dbReference type="Proteomes" id="UP001228581"/>
    </source>
</evidence>
<dbReference type="EMBL" id="JASJOS010000002">
    <property type="protein sequence ID" value="MDJ1479644.1"/>
    <property type="molecule type" value="Genomic_DNA"/>
</dbReference>
<accession>A0AAE3U7G0</accession>
<gene>
    <name evidence="1" type="ORF">QNI16_04050</name>
    <name evidence="2" type="ORF">QNI19_13425</name>
</gene>
<dbReference type="AlphaFoldDB" id="A0AAE3U7G0"/>
<comment type="caution">
    <text evidence="1">The sequence shown here is derived from an EMBL/GenBank/DDBJ whole genome shotgun (WGS) entry which is preliminary data.</text>
</comment>
<evidence type="ECO:0000313" key="4">
    <source>
        <dbReference type="Proteomes" id="UP001241110"/>
    </source>
</evidence>
<dbReference type="Proteomes" id="UP001241110">
    <property type="component" value="Unassembled WGS sequence"/>
</dbReference>
<dbReference type="EMBL" id="JASJOT010000007">
    <property type="protein sequence ID" value="MDJ1493938.1"/>
    <property type="molecule type" value="Genomic_DNA"/>
</dbReference>
<dbReference type="RefSeq" id="WP_313976006.1">
    <property type="nucleotide sequence ID" value="NZ_JASJOR010000004.1"/>
</dbReference>
<name>A0AAE3U7G0_9BACT</name>